<organism evidence="3 4">
    <name type="scientific">Hibiscus sabdariffa</name>
    <name type="common">roselle</name>
    <dbReference type="NCBI Taxonomy" id="183260"/>
    <lineage>
        <taxon>Eukaryota</taxon>
        <taxon>Viridiplantae</taxon>
        <taxon>Streptophyta</taxon>
        <taxon>Embryophyta</taxon>
        <taxon>Tracheophyta</taxon>
        <taxon>Spermatophyta</taxon>
        <taxon>Magnoliopsida</taxon>
        <taxon>eudicotyledons</taxon>
        <taxon>Gunneridae</taxon>
        <taxon>Pentapetalae</taxon>
        <taxon>rosids</taxon>
        <taxon>malvids</taxon>
        <taxon>Malvales</taxon>
        <taxon>Malvaceae</taxon>
        <taxon>Malvoideae</taxon>
        <taxon>Hibiscus</taxon>
    </lineage>
</organism>
<evidence type="ECO:0000256" key="2">
    <source>
        <dbReference type="SAM" id="Phobius"/>
    </source>
</evidence>
<feature type="compositionally biased region" description="Basic and acidic residues" evidence="1">
    <location>
        <begin position="275"/>
        <end position="285"/>
    </location>
</feature>
<keyword evidence="2" id="KW-1133">Transmembrane helix</keyword>
<proteinExistence type="predicted"/>
<reference evidence="3 4" key="1">
    <citation type="journal article" date="2024" name="G3 (Bethesda)">
        <title>Genome assembly of Hibiscus sabdariffa L. provides insights into metabolisms of medicinal natural products.</title>
        <authorList>
            <person name="Kim T."/>
        </authorList>
    </citation>
    <scope>NUCLEOTIDE SEQUENCE [LARGE SCALE GENOMIC DNA]</scope>
    <source>
        <strain evidence="3">TK-2024</strain>
        <tissue evidence="3">Old leaves</tissue>
    </source>
</reference>
<dbReference type="EMBL" id="JBBPBN010000050">
    <property type="protein sequence ID" value="KAK8992471.1"/>
    <property type="molecule type" value="Genomic_DNA"/>
</dbReference>
<accession>A0ABR2PVM0</accession>
<evidence type="ECO:0000313" key="3">
    <source>
        <dbReference type="EMBL" id="KAK8992471.1"/>
    </source>
</evidence>
<feature type="region of interest" description="Disordered" evidence="1">
    <location>
        <begin position="1"/>
        <end position="56"/>
    </location>
</feature>
<keyword evidence="4" id="KW-1185">Reference proteome</keyword>
<protein>
    <submittedName>
        <fullName evidence="3">Uncharacterized protein</fullName>
    </submittedName>
</protein>
<sequence length="350" mass="39165">MGSSVIINVPSPPSSSSSSSSSSSRVHQAADNEGEDRVGMGMGGKLSGRKRFSKKLGHGVPRLVRDGVENGRKLNSLNRGIEELDKGDNQLNLEIEQLERKVLMLMLAKELKGDELGKLGEDDEILKAMKLSDKLKDLGIGAEERKKKSGKAKALKPEIRRRQVNPNKKKVAQKIEKTGKKIHEAYVSDDDGDKDGKKLSKEIEILEAMIERGRYGLVDLQTMMEEVKAIKGSEKMENEIKERMTELESELQELENAIVALKRKKIKELTGQIQKVEETEMKHEEHEDDEEEEDGDEEEEDDEENKINWGSVIGSVGAIAVAAAAVFLMGRSSSKMEFKSEKNRRQHESR</sequence>
<evidence type="ECO:0000256" key="1">
    <source>
        <dbReference type="SAM" id="MobiDB-lite"/>
    </source>
</evidence>
<feature type="transmembrane region" description="Helical" evidence="2">
    <location>
        <begin position="309"/>
        <end position="330"/>
    </location>
</feature>
<gene>
    <name evidence="3" type="ORF">V6N11_048552</name>
</gene>
<feature type="region of interest" description="Disordered" evidence="1">
    <location>
        <begin position="275"/>
        <end position="309"/>
    </location>
</feature>
<dbReference type="Proteomes" id="UP001396334">
    <property type="component" value="Unassembled WGS sequence"/>
</dbReference>
<evidence type="ECO:0000313" key="4">
    <source>
        <dbReference type="Proteomes" id="UP001396334"/>
    </source>
</evidence>
<keyword evidence="2" id="KW-0812">Transmembrane</keyword>
<feature type="compositionally biased region" description="Basic residues" evidence="1">
    <location>
        <begin position="47"/>
        <end position="56"/>
    </location>
</feature>
<name>A0ABR2PVM0_9ROSI</name>
<feature type="compositionally biased region" description="Low complexity" evidence="1">
    <location>
        <begin position="14"/>
        <end position="24"/>
    </location>
</feature>
<keyword evidence="2" id="KW-0472">Membrane</keyword>
<comment type="caution">
    <text evidence="3">The sequence shown here is derived from an EMBL/GenBank/DDBJ whole genome shotgun (WGS) entry which is preliminary data.</text>
</comment>
<feature type="compositionally biased region" description="Acidic residues" evidence="1">
    <location>
        <begin position="286"/>
        <end position="304"/>
    </location>
</feature>